<name>A0A366F2A0_9HYPH</name>
<dbReference type="PROSITE" id="PS50943">
    <property type="entry name" value="HTH_CROC1"/>
    <property type="match status" value="1"/>
</dbReference>
<organism evidence="2 3">
    <name type="scientific">Roseiarcus fermentans</name>
    <dbReference type="NCBI Taxonomy" id="1473586"/>
    <lineage>
        <taxon>Bacteria</taxon>
        <taxon>Pseudomonadati</taxon>
        <taxon>Pseudomonadota</taxon>
        <taxon>Alphaproteobacteria</taxon>
        <taxon>Hyphomicrobiales</taxon>
        <taxon>Roseiarcaceae</taxon>
        <taxon>Roseiarcus</taxon>
    </lineage>
</organism>
<evidence type="ECO:0000313" key="2">
    <source>
        <dbReference type="EMBL" id="RBP08717.1"/>
    </source>
</evidence>
<dbReference type="Gene3D" id="1.10.260.40">
    <property type="entry name" value="lambda repressor-like DNA-binding domains"/>
    <property type="match status" value="1"/>
</dbReference>
<dbReference type="SMART" id="SM00530">
    <property type="entry name" value="HTH_XRE"/>
    <property type="match status" value="1"/>
</dbReference>
<dbReference type="Gene3D" id="2.10.109.10">
    <property type="entry name" value="Umud Fragment, subunit A"/>
    <property type="match status" value="1"/>
</dbReference>
<dbReference type="SUPFAM" id="SSF47413">
    <property type="entry name" value="lambda repressor-like DNA-binding domains"/>
    <property type="match status" value="1"/>
</dbReference>
<reference evidence="2 3" key="1">
    <citation type="submission" date="2018-06" db="EMBL/GenBank/DDBJ databases">
        <title>Genomic Encyclopedia of Type Strains, Phase IV (KMG-IV): sequencing the most valuable type-strain genomes for metagenomic binning, comparative biology and taxonomic classification.</title>
        <authorList>
            <person name="Goeker M."/>
        </authorList>
    </citation>
    <scope>NUCLEOTIDE SEQUENCE [LARGE SCALE GENOMIC DNA]</scope>
    <source>
        <strain evidence="2 3">DSM 24875</strain>
    </source>
</reference>
<keyword evidence="3" id="KW-1185">Reference proteome</keyword>
<dbReference type="Pfam" id="PF01381">
    <property type="entry name" value="HTH_3"/>
    <property type="match status" value="1"/>
</dbReference>
<feature type="domain" description="HTH cro/C1-type" evidence="1">
    <location>
        <begin position="9"/>
        <end position="64"/>
    </location>
</feature>
<dbReference type="InterPro" id="IPR001387">
    <property type="entry name" value="Cro/C1-type_HTH"/>
</dbReference>
<sequence>MEHVTVDWIRAGLKHTGKTRSGLAKALGRSPSAVTDLLNGHRRLRADEIPIVAEYLGIDPPRPLGGGGKPIQPKAPLVGYVGAGAVAHFYAEGQGPFDDVDAPIGAKPNTVAVQIRGHSLGALFDNWLVFYDDVRDPPDESLIGRMCVCGLTDGRVLIKALKKSPQTGLWNLLSNTEPPIYDVGLDWAAPVREMRPK</sequence>
<dbReference type="Proteomes" id="UP000253529">
    <property type="component" value="Unassembled WGS sequence"/>
</dbReference>
<dbReference type="AlphaFoldDB" id="A0A366F2A0"/>
<dbReference type="CDD" id="cd00093">
    <property type="entry name" value="HTH_XRE"/>
    <property type="match status" value="1"/>
</dbReference>
<gene>
    <name evidence="2" type="ORF">DFR50_124104</name>
</gene>
<accession>A0A366F2A0</accession>
<dbReference type="RefSeq" id="WP_170153306.1">
    <property type="nucleotide sequence ID" value="NZ_QNRK01000024.1"/>
</dbReference>
<dbReference type="InterPro" id="IPR010982">
    <property type="entry name" value="Lambda_DNA-bd_dom_sf"/>
</dbReference>
<dbReference type="EMBL" id="QNRK01000024">
    <property type="protein sequence ID" value="RBP08717.1"/>
    <property type="molecule type" value="Genomic_DNA"/>
</dbReference>
<comment type="caution">
    <text evidence="2">The sequence shown here is derived from an EMBL/GenBank/DDBJ whole genome shotgun (WGS) entry which is preliminary data.</text>
</comment>
<proteinExistence type="predicted"/>
<dbReference type="GO" id="GO:0003677">
    <property type="term" value="F:DNA binding"/>
    <property type="evidence" value="ECO:0007669"/>
    <property type="project" value="InterPro"/>
</dbReference>
<evidence type="ECO:0000313" key="3">
    <source>
        <dbReference type="Proteomes" id="UP000253529"/>
    </source>
</evidence>
<evidence type="ECO:0000259" key="1">
    <source>
        <dbReference type="PROSITE" id="PS50943"/>
    </source>
</evidence>
<protein>
    <submittedName>
        <fullName evidence="2">SOS-response transcriptional repressor LexA</fullName>
    </submittedName>
</protein>